<evidence type="ECO:0000313" key="1">
    <source>
        <dbReference type="EMBL" id="CAB3985772.1"/>
    </source>
</evidence>
<dbReference type="Proteomes" id="UP001152795">
    <property type="component" value="Unassembled WGS sequence"/>
</dbReference>
<gene>
    <name evidence="1" type="ORF">PACLA_8A056688</name>
</gene>
<keyword evidence="2" id="KW-1185">Reference proteome</keyword>
<evidence type="ECO:0000313" key="2">
    <source>
        <dbReference type="Proteomes" id="UP001152795"/>
    </source>
</evidence>
<organism evidence="1 2">
    <name type="scientific">Paramuricea clavata</name>
    <name type="common">Red gorgonian</name>
    <name type="synonym">Violescent sea-whip</name>
    <dbReference type="NCBI Taxonomy" id="317549"/>
    <lineage>
        <taxon>Eukaryota</taxon>
        <taxon>Metazoa</taxon>
        <taxon>Cnidaria</taxon>
        <taxon>Anthozoa</taxon>
        <taxon>Octocorallia</taxon>
        <taxon>Malacalcyonacea</taxon>
        <taxon>Plexauridae</taxon>
        <taxon>Paramuricea</taxon>
    </lineage>
</organism>
<proteinExistence type="predicted"/>
<comment type="caution">
    <text evidence="1">The sequence shown here is derived from an EMBL/GenBank/DDBJ whole genome shotgun (WGS) entry which is preliminary data.</text>
</comment>
<dbReference type="AlphaFoldDB" id="A0A7D9DI45"/>
<dbReference type="EMBL" id="CACRXK020000919">
    <property type="protein sequence ID" value="CAB3985772.1"/>
    <property type="molecule type" value="Genomic_DNA"/>
</dbReference>
<name>A0A7D9DI45_PARCT</name>
<accession>A0A7D9DI45</accession>
<sequence>MATRFPFLLLSILFFIERMTASLGCETNSDCDEANGLYCCRQIKKCRSSCDREVCSSNEDCGSADLCCSSNKDCVANKASCSSSKATLSTKQVLIFVVAPVGVICVIVAIVCWAACAGKTIESSGGNVSGYRHDGRRLRRTRWQWNNGRGGGGGGGGGGGACGGGGGGC</sequence>
<reference evidence="1" key="1">
    <citation type="submission" date="2020-04" db="EMBL/GenBank/DDBJ databases">
        <authorList>
            <person name="Alioto T."/>
            <person name="Alioto T."/>
            <person name="Gomez Garrido J."/>
        </authorList>
    </citation>
    <scope>NUCLEOTIDE SEQUENCE</scope>
    <source>
        <strain evidence="1">A484AB</strain>
    </source>
</reference>
<protein>
    <submittedName>
        <fullName evidence="1">Uncharacterized protein</fullName>
    </submittedName>
</protein>